<evidence type="ECO:0000313" key="1">
    <source>
        <dbReference type="EMBL" id="CAH0547067.1"/>
    </source>
</evidence>
<dbReference type="InterPro" id="IPR043502">
    <property type="entry name" value="DNA/RNA_pol_sf"/>
</dbReference>
<dbReference type="PANTHER" id="PTHR31511:SF12">
    <property type="entry name" value="RHO TERMINATION FACTOR N-TERMINAL DOMAIN-CONTAINING PROTEIN"/>
    <property type="match status" value="1"/>
</dbReference>
<accession>A0A9P0ASR5</accession>
<dbReference type="Gene3D" id="3.90.1600.10">
    <property type="entry name" value="Palm domain of DNA polymerase"/>
    <property type="match status" value="1"/>
</dbReference>
<dbReference type="InterPro" id="IPR023211">
    <property type="entry name" value="DNA_pol_palm_dom_sf"/>
</dbReference>
<keyword evidence="2" id="KW-1185">Reference proteome</keyword>
<dbReference type="InterPro" id="IPR038563">
    <property type="entry name" value="Endonuclease_7_sf"/>
</dbReference>
<dbReference type="SUPFAM" id="SSF56672">
    <property type="entry name" value="DNA/RNA polymerases"/>
    <property type="match status" value="1"/>
</dbReference>
<dbReference type="SUPFAM" id="SSF54060">
    <property type="entry name" value="His-Me finger endonucleases"/>
    <property type="match status" value="1"/>
</dbReference>
<dbReference type="GO" id="GO:0042575">
    <property type="term" value="C:DNA polymerase complex"/>
    <property type="evidence" value="ECO:0007669"/>
    <property type="project" value="UniProtKB-ARBA"/>
</dbReference>
<gene>
    <name evidence="1" type="ORF">MELIAE_LOCUS1119</name>
</gene>
<evidence type="ECO:0008006" key="3">
    <source>
        <dbReference type="Google" id="ProtNLM"/>
    </source>
</evidence>
<dbReference type="GO" id="GO:0071897">
    <property type="term" value="P:DNA biosynthetic process"/>
    <property type="evidence" value="ECO:0007669"/>
    <property type="project" value="UniProtKB-ARBA"/>
</dbReference>
<organism evidence="1 2">
    <name type="scientific">Brassicogethes aeneus</name>
    <name type="common">Rape pollen beetle</name>
    <name type="synonym">Meligethes aeneus</name>
    <dbReference type="NCBI Taxonomy" id="1431903"/>
    <lineage>
        <taxon>Eukaryota</taxon>
        <taxon>Metazoa</taxon>
        <taxon>Ecdysozoa</taxon>
        <taxon>Arthropoda</taxon>
        <taxon>Hexapoda</taxon>
        <taxon>Insecta</taxon>
        <taxon>Pterygota</taxon>
        <taxon>Neoptera</taxon>
        <taxon>Endopterygota</taxon>
        <taxon>Coleoptera</taxon>
        <taxon>Polyphaga</taxon>
        <taxon>Cucujiformia</taxon>
        <taxon>Nitidulidae</taxon>
        <taxon>Meligethinae</taxon>
        <taxon>Brassicogethes</taxon>
    </lineage>
</organism>
<dbReference type="SUPFAM" id="SSF53098">
    <property type="entry name" value="Ribonuclease H-like"/>
    <property type="match status" value="1"/>
</dbReference>
<protein>
    <recommendedName>
        <fullName evidence="3">DNA-directed DNA polymerase</fullName>
    </recommendedName>
</protein>
<sequence length="714" mass="84366">MNVDIDLKNAKKCHICNKYFIQGDVIVRDHNHQNGQFRGFAHRVCNLNYKNTFMVPVVFHNLTKYDSHFLIKDLANFSRISLLPINKEKYISFTIYDNETIIKLRFVDSFRFMASIFDKLSSYLTEYPILRKEFKNLSNDNLTLLQRKGVFPYDFVDSEEKLDFPCLPEKSVFYKKLNDCDISENDYAHAQHIWREFGCQNLGEYSDLYLKTDSLLLADVFEQFRNSSFKTYRLDPAHYYTLPEYTWDCMLKYTQCPLQILKDVDMILFIEKAIRGGVSQCCNRYSEANNKYMTNFNPSKPSKYLLYFNVNALYSWGMSQYLPYDGFEWVKNHENFDDFNVSDNSPVGYFLEVDLEYPQHLHDLHKDLPFCPENQKPPNSKLSKLMTTLTNKSKYIIHYRNLKQALSHGLILTKIHRFLKFKQSPWLKPYIELNTNLRQNAKNDFEKNLFKFQNNSAFVKTMENIRKHRIVKLVTRWEGRYGAKNLIASPNFQNRTIFNENLIAVELSKTNLCFNKPLYIGMAILDILKTCVYAFHYDFILSKFNHTKLLYMDTDSLVYEFNCNDAYDEIIRENIHRFDTSDYAKNNQCNIPLINKTIPGLMKDELNGKIMSHFVGLRSKMYTFKIEGEKCVKKSKGVKNTVVKNGITFQDYFDYLNTKTDKIISQNSIRSITHNVYSIKQQKIGLSSFDDRRYLLENITHDTLPWGHYSINHN</sequence>
<dbReference type="InterPro" id="IPR012337">
    <property type="entry name" value="RNaseH-like_sf"/>
</dbReference>
<proteinExistence type="predicted"/>
<dbReference type="InterPro" id="IPR044925">
    <property type="entry name" value="His-Me_finger_sf"/>
</dbReference>
<evidence type="ECO:0000313" key="2">
    <source>
        <dbReference type="Proteomes" id="UP001154078"/>
    </source>
</evidence>
<dbReference type="PANTHER" id="PTHR31511">
    <property type="entry name" value="PROTEIN CBG23764"/>
    <property type="match status" value="1"/>
</dbReference>
<name>A0A9P0ASR5_BRAAE</name>
<dbReference type="EMBL" id="OV121132">
    <property type="protein sequence ID" value="CAH0547067.1"/>
    <property type="molecule type" value="Genomic_DNA"/>
</dbReference>
<reference evidence="1" key="1">
    <citation type="submission" date="2021-12" db="EMBL/GenBank/DDBJ databases">
        <authorList>
            <person name="King R."/>
        </authorList>
    </citation>
    <scope>NUCLEOTIDE SEQUENCE</scope>
</reference>
<dbReference type="AlphaFoldDB" id="A0A9P0ASR5"/>
<dbReference type="OrthoDB" id="6602337at2759"/>
<dbReference type="Proteomes" id="UP001154078">
    <property type="component" value="Chromosome 1"/>
</dbReference>
<dbReference type="Gene3D" id="3.40.1800.10">
    <property type="entry name" value="His-Me finger endonucleases"/>
    <property type="match status" value="1"/>
</dbReference>